<dbReference type="PANTHER" id="PTHR21091">
    <property type="entry name" value="METHYLTETRAHYDROFOLATE:HOMOCYSTEINE METHYLTRANSFERASE RELATED"/>
    <property type="match status" value="1"/>
</dbReference>
<dbReference type="InterPro" id="IPR000257">
    <property type="entry name" value="Uroporphyrinogen_deCOase"/>
</dbReference>
<evidence type="ECO:0000256" key="1">
    <source>
        <dbReference type="ARBA" id="ARBA00004804"/>
    </source>
</evidence>
<proteinExistence type="inferred from homology"/>
<name>A0ABX1T2J7_PELUQ</name>
<comment type="similarity">
    <text evidence="2 9">Belongs to the uroporphyrinogen decarboxylase family.</text>
</comment>
<evidence type="ECO:0000313" key="12">
    <source>
        <dbReference type="Proteomes" id="UP001166004"/>
    </source>
</evidence>
<evidence type="ECO:0000256" key="7">
    <source>
        <dbReference type="NCBIfam" id="TIGR01464"/>
    </source>
</evidence>
<evidence type="ECO:0000256" key="9">
    <source>
        <dbReference type="RuleBase" id="RU004169"/>
    </source>
</evidence>
<dbReference type="EMBL" id="LANA01000001">
    <property type="protein sequence ID" value="NMN67289.1"/>
    <property type="molecule type" value="Genomic_DNA"/>
</dbReference>
<comment type="pathway">
    <text evidence="1 8">Porphyrin-containing compound metabolism; protoporphyrin-IX biosynthesis; coproporphyrinogen-III from 5-aminolevulinate: step 4/4.</text>
</comment>
<dbReference type="SUPFAM" id="SSF51726">
    <property type="entry name" value="UROD/MetE-like"/>
    <property type="match status" value="1"/>
</dbReference>
<evidence type="ECO:0000256" key="4">
    <source>
        <dbReference type="ARBA" id="ARBA00022793"/>
    </source>
</evidence>
<organism evidence="11 12">
    <name type="scientific">Pelagibacter ubique</name>
    <dbReference type="NCBI Taxonomy" id="198252"/>
    <lineage>
        <taxon>Bacteria</taxon>
        <taxon>Pseudomonadati</taxon>
        <taxon>Pseudomonadota</taxon>
        <taxon>Alphaproteobacteria</taxon>
        <taxon>Candidatus Pelagibacterales</taxon>
        <taxon>Candidatus Pelagibacteraceae</taxon>
        <taxon>Candidatus Pelagibacter</taxon>
    </lineage>
</organism>
<accession>A0ABX1T2J7</accession>
<keyword evidence="6 8" id="KW-0627">Porphyrin biosynthesis</keyword>
<feature type="domain" description="Uroporphyrinogen decarboxylase (URO-D)" evidence="10">
    <location>
        <begin position="17"/>
        <end position="26"/>
    </location>
</feature>
<evidence type="ECO:0000256" key="3">
    <source>
        <dbReference type="ARBA" id="ARBA00012288"/>
    </source>
</evidence>
<dbReference type="NCBIfam" id="TIGR01464">
    <property type="entry name" value="hemE"/>
    <property type="match status" value="1"/>
</dbReference>
<dbReference type="RefSeq" id="WP_169035791.1">
    <property type="nucleotide sequence ID" value="NZ_LANA01000001.1"/>
</dbReference>
<evidence type="ECO:0000256" key="8">
    <source>
        <dbReference type="RuleBase" id="RU000554"/>
    </source>
</evidence>
<evidence type="ECO:0000259" key="10">
    <source>
        <dbReference type="PROSITE" id="PS00906"/>
    </source>
</evidence>
<dbReference type="InterPro" id="IPR038071">
    <property type="entry name" value="UROD/MetE-like_sf"/>
</dbReference>
<evidence type="ECO:0000256" key="2">
    <source>
        <dbReference type="ARBA" id="ARBA00009935"/>
    </source>
</evidence>
<dbReference type="EC" id="4.1.1.37" evidence="3 7"/>
<comment type="catalytic activity">
    <reaction evidence="8">
        <text>uroporphyrinogen III + 4 H(+) = coproporphyrinogen III + 4 CO2</text>
        <dbReference type="Rhea" id="RHEA:19865"/>
        <dbReference type="ChEBI" id="CHEBI:15378"/>
        <dbReference type="ChEBI" id="CHEBI:16526"/>
        <dbReference type="ChEBI" id="CHEBI:57308"/>
        <dbReference type="ChEBI" id="CHEBI:57309"/>
        <dbReference type="EC" id="4.1.1.37"/>
    </reaction>
</comment>
<dbReference type="Pfam" id="PF01208">
    <property type="entry name" value="URO-D"/>
    <property type="match status" value="1"/>
</dbReference>
<dbReference type="InterPro" id="IPR006361">
    <property type="entry name" value="Uroporphyrinogen_deCO2ase_HemE"/>
</dbReference>
<dbReference type="PANTHER" id="PTHR21091:SF169">
    <property type="entry name" value="UROPORPHYRINOGEN DECARBOXYLASE"/>
    <property type="match status" value="1"/>
</dbReference>
<evidence type="ECO:0000313" key="11">
    <source>
        <dbReference type="EMBL" id="NMN67289.1"/>
    </source>
</evidence>
<dbReference type="Proteomes" id="UP001166004">
    <property type="component" value="Unassembled WGS sequence"/>
</dbReference>
<protein>
    <recommendedName>
        <fullName evidence="3 7">Uroporphyrinogen decarboxylase</fullName>
        <ecNumber evidence="3 7">4.1.1.37</ecNumber>
    </recommendedName>
</protein>
<gene>
    <name evidence="11" type="ORF">VP91_00004310</name>
</gene>
<evidence type="ECO:0000256" key="6">
    <source>
        <dbReference type="ARBA" id="ARBA00023244"/>
    </source>
</evidence>
<comment type="caution">
    <text evidence="11">The sequence shown here is derived from an EMBL/GenBank/DDBJ whole genome shotgun (WGS) entry which is preliminary data.</text>
</comment>
<keyword evidence="12" id="KW-1185">Reference proteome</keyword>
<reference evidence="11 12" key="1">
    <citation type="submission" date="2019-07" db="EMBL/GenBank/DDBJ databases">
        <title>SAR11 Genome Evolution.</title>
        <authorList>
            <person name="Giovannoni S."/>
        </authorList>
    </citation>
    <scope>NUCLEOTIDE SEQUENCE [LARGE SCALE GENOMIC DNA]</scope>
    <source>
        <strain evidence="11 12">HTCC9565</strain>
    </source>
</reference>
<evidence type="ECO:0000256" key="5">
    <source>
        <dbReference type="ARBA" id="ARBA00023239"/>
    </source>
</evidence>
<sequence length="333" mass="38709">MTPIQETIINKKTTNTPIWLMRQAGRYLPEFREIRKLNPNFINLCLNENLSSEITLQPLRRFNLDAAIIFSDILMIPYGLNQKVEFKKDFGPQLGLLDLDIISKVDEIDFIEKLYPVYKSIKKVSENNLIKNKNLIGFVGAPWTILVYMINKHSPKKHLIKNFFKDEFLINRVLIILEKFLKLHIDQQIKNGATVIQIFDSWAGLLEEKDLPNYIYIPTLNLVDYVKSLNIPVICFPRGLKDYINYCDIVKPDVVNIDYDVNPISICKKINIPVQGGLDPKILLTDKENLKKEAIKYLEIFKDHPYIFNLGHGVLPETKPDMVDYLVKIVKDY</sequence>
<keyword evidence="5 8" id="KW-0456">Lyase</keyword>
<keyword evidence="4 8" id="KW-0210">Decarboxylase</keyword>
<dbReference type="Gene3D" id="3.20.20.210">
    <property type="match status" value="1"/>
</dbReference>
<dbReference type="PROSITE" id="PS00906">
    <property type="entry name" value="UROD_1"/>
    <property type="match status" value="1"/>
</dbReference>